<dbReference type="Proteomes" id="UP001243375">
    <property type="component" value="Unassembled WGS sequence"/>
</dbReference>
<keyword evidence="2" id="KW-1185">Reference proteome</keyword>
<organism evidence="1 2">
    <name type="scientific">Naganishia vaughanmartiniae</name>
    <dbReference type="NCBI Taxonomy" id="1424756"/>
    <lineage>
        <taxon>Eukaryota</taxon>
        <taxon>Fungi</taxon>
        <taxon>Dikarya</taxon>
        <taxon>Basidiomycota</taxon>
        <taxon>Agaricomycotina</taxon>
        <taxon>Tremellomycetes</taxon>
        <taxon>Filobasidiales</taxon>
        <taxon>Filobasidiaceae</taxon>
        <taxon>Naganishia</taxon>
    </lineage>
</organism>
<reference evidence="1" key="1">
    <citation type="submission" date="2023-04" db="EMBL/GenBank/DDBJ databases">
        <title>Draft Genome sequencing of Naganishia species isolated from polar environments using Oxford Nanopore Technology.</title>
        <authorList>
            <person name="Leo P."/>
            <person name="Venkateswaran K."/>
        </authorList>
    </citation>
    <scope>NUCLEOTIDE SEQUENCE</scope>
    <source>
        <strain evidence="1">MNA-CCFEE 5425</strain>
    </source>
</reference>
<name>A0ACC2WJG3_9TREE</name>
<comment type="caution">
    <text evidence="1">The sequence shown here is derived from an EMBL/GenBank/DDBJ whole genome shotgun (WGS) entry which is preliminary data.</text>
</comment>
<dbReference type="EMBL" id="JASBWU010000030">
    <property type="protein sequence ID" value="KAJ9111485.1"/>
    <property type="molecule type" value="Genomic_DNA"/>
</dbReference>
<accession>A0ACC2WJG3</accession>
<sequence length="333" mass="36952">MHLLRYLTALAALPLLAQAANKAKFVDLAERSSDGIIVLNSALYDEILAPDVPTPDGAKGRDYAVAVVLTALPAQMNCAPCRTFDPIFHQEAANWKRLPKDQRDDMFFAVLDFSDGQAVFQRLGLQTAPNLQFHSPTTGQYKPSNRQLTVNYDFSKHGFELVNLHNWIRSLAPHSYEIYKPFNPIPYVVAPMVIAFTIAMGLLSYQYLAPLFTSRAVWGIASIVAILVFTSGHMWNRIRSAPYASPQGFIAPGFSNQYVLETQVVGGLYGLLAASVLILSEVVPTIKSSAKQRMAILLWTGVLVFLFSVLVRLFKVKNGGKSFMRTSTLSVWY</sequence>
<evidence type="ECO:0000313" key="1">
    <source>
        <dbReference type="EMBL" id="KAJ9111485.1"/>
    </source>
</evidence>
<protein>
    <submittedName>
        <fullName evidence="1">Uncharacterized protein</fullName>
    </submittedName>
</protein>
<evidence type="ECO:0000313" key="2">
    <source>
        <dbReference type="Proteomes" id="UP001243375"/>
    </source>
</evidence>
<gene>
    <name evidence="1" type="ORF">QFC22_006512</name>
</gene>
<proteinExistence type="predicted"/>